<gene>
    <name evidence="1" type="ORF">EV207_1608</name>
</gene>
<evidence type="ECO:0008006" key="3">
    <source>
        <dbReference type="Google" id="ProtNLM"/>
    </source>
</evidence>
<dbReference type="EMBL" id="SLXK01000060">
    <property type="protein sequence ID" value="TCP19702.1"/>
    <property type="molecule type" value="Genomic_DNA"/>
</dbReference>
<proteinExistence type="predicted"/>
<keyword evidence="2" id="KW-1185">Reference proteome</keyword>
<dbReference type="RefSeq" id="WP_132748303.1">
    <property type="nucleotide sequence ID" value="NZ_SLXK01000060.1"/>
</dbReference>
<protein>
    <recommendedName>
        <fullName evidence="3">LSM domain-containing protein</fullName>
    </recommendedName>
</protein>
<dbReference type="OrthoDB" id="2991597at2"/>
<evidence type="ECO:0000313" key="1">
    <source>
        <dbReference type="EMBL" id="TCP19702.1"/>
    </source>
</evidence>
<name>A0A4R2NEZ3_9BACL</name>
<sequence length="85" mass="10081">MPKKSHYEFCRDNIGNAIEIEDHDGQRYYGIIRSVDDENVYLDPPQEMDWGSSTGHGSYLFGYPFFRPFFPFRGIGFARPFPFFW</sequence>
<evidence type="ECO:0000313" key="2">
    <source>
        <dbReference type="Proteomes" id="UP000295416"/>
    </source>
</evidence>
<dbReference type="AlphaFoldDB" id="A0A4R2NEZ3"/>
<organism evidence="1 2">
    <name type="scientific">Scopulibacillus darangshiensis</name>
    <dbReference type="NCBI Taxonomy" id="442528"/>
    <lineage>
        <taxon>Bacteria</taxon>
        <taxon>Bacillati</taxon>
        <taxon>Bacillota</taxon>
        <taxon>Bacilli</taxon>
        <taxon>Bacillales</taxon>
        <taxon>Sporolactobacillaceae</taxon>
        <taxon>Scopulibacillus</taxon>
    </lineage>
</organism>
<comment type="caution">
    <text evidence="1">The sequence shown here is derived from an EMBL/GenBank/DDBJ whole genome shotgun (WGS) entry which is preliminary data.</text>
</comment>
<reference evidence="1 2" key="1">
    <citation type="submission" date="2019-03" db="EMBL/GenBank/DDBJ databases">
        <title>Genomic Encyclopedia of Type Strains, Phase IV (KMG-IV): sequencing the most valuable type-strain genomes for metagenomic binning, comparative biology and taxonomic classification.</title>
        <authorList>
            <person name="Goeker M."/>
        </authorList>
    </citation>
    <scope>NUCLEOTIDE SEQUENCE [LARGE SCALE GENOMIC DNA]</scope>
    <source>
        <strain evidence="1 2">DSM 19377</strain>
    </source>
</reference>
<accession>A0A4R2NEZ3</accession>
<dbReference type="Proteomes" id="UP000295416">
    <property type="component" value="Unassembled WGS sequence"/>
</dbReference>